<keyword evidence="2" id="KW-0472">Membrane</keyword>
<keyword evidence="4" id="KW-1185">Reference proteome</keyword>
<name>A0A8E0VJ98_9TREM</name>
<reference evidence="3" key="1">
    <citation type="submission" date="2019-05" db="EMBL/GenBank/DDBJ databases">
        <title>Annotation for the trematode Fasciolopsis buski.</title>
        <authorList>
            <person name="Choi Y.-J."/>
        </authorList>
    </citation>
    <scope>NUCLEOTIDE SEQUENCE</scope>
    <source>
        <strain evidence="3">HT</strain>
        <tissue evidence="3">Whole worm</tissue>
    </source>
</reference>
<accession>A0A8E0VJ98</accession>
<organism evidence="3 4">
    <name type="scientific">Fasciolopsis buskii</name>
    <dbReference type="NCBI Taxonomy" id="27845"/>
    <lineage>
        <taxon>Eukaryota</taxon>
        <taxon>Metazoa</taxon>
        <taxon>Spiralia</taxon>
        <taxon>Lophotrochozoa</taxon>
        <taxon>Platyhelminthes</taxon>
        <taxon>Trematoda</taxon>
        <taxon>Digenea</taxon>
        <taxon>Plagiorchiida</taxon>
        <taxon>Echinostomata</taxon>
        <taxon>Echinostomatoidea</taxon>
        <taxon>Fasciolidae</taxon>
        <taxon>Fasciolopsis</taxon>
    </lineage>
</organism>
<evidence type="ECO:0000256" key="2">
    <source>
        <dbReference type="SAM" id="Phobius"/>
    </source>
</evidence>
<evidence type="ECO:0000256" key="1">
    <source>
        <dbReference type="SAM" id="MobiDB-lite"/>
    </source>
</evidence>
<protein>
    <submittedName>
        <fullName evidence="3">Uncharacterized protein</fullName>
    </submittedName>
</protein>
<dbReference type="Proteomes" id="UP000728185">
    <property type="component" value="Unassembled WGS sequence"/>
</dbReference>
<comment type="caution">
    <text evidence="3">The sequence shown here is derived from an EMBL/GenBank/DDBJ whole genome shotgun (WGS) entry which is preliminary data.</text>
</comment>
<feature type="region of interest" description="Disordered" evidence="1">
    <location>
        <begin position="1"/>
        <end position="70"/>
    </location>
</feature>
<gene>
    <name evidence="3" type="ORF">FBUS_03498</name>
</gene>
<evidence type="ECO:0000313" key="4">
    <source>
        <dbReference type="Proteomes" id="UP000728185"/>
    </source>
</evidence>
<keyword evidence="2" id="KW-1133">Transmembrane helix</keyword>
<keyword evidence="2" id="KW-0812">Transmembrane</keyword>
<feature type="transmembrane region" description="Helical" evidence="2">
    <location>
        <begin position="187"/>
        <end position="207"/>
    </location>
</feature>
<sequence length="217" mass="23416">MCACNIVTTPRRARKKGKKNNTAATSPDKNSTIGGVGDSGGGGDGRGCGLENSPTEDTKQTRSRSRGRKILDAAVARISFGRSRSKSIPKSNSRGIEISGPIVGTRITSEVFGPSVFLKQNSVTESDQNGHVRGSHDQTNDQSQFPLNSAFSLNPAEREQLLRTPQSWEGNSVSSVPLVELLCRCRVVFLISIIPVMFTMIKISILTDSKEVIKLII</sequence>
<proteinExistence type="predicted"/>
<evidence type="ECO:0000313" key="3">
    <source>
        <dbReference type="EMBL" id="KAA0191421.1"/>
    </source>
</evidence>
<dbReference type="AlphaFoldDB" id="A0A8E0VJ98"/>
<dbReference type="EMBL" id="LUCM01006349">
    <property type="protein sequence ID" value="KAA0191421.1"/>
    <property type="molecule type" value="Genomic_DNA"/>
</dbReference>
<feature type="compositionally biased region" description="Gly residues" evidence="1">
    <location>
        <begin position="34"/>
        <end position="48"/>
    </location>
</feature>
<dbReference type="OrthoDB" id="10581309at2759"/>
<feature type="compositionally biased region" description="Polar residues" evidence="1">
    <location>
        <begin position="20"/>
        <end position="33"/>
    </location>
</feature>